<dbReference type="GO" id="GO:0004491">
    <property type="term" value="F:methylmalonate-semialdehyde dehydrogenase (acylating, NAD) activity"/>
    <property type="evidence" value="ECO:0007669"/>
    <property type="project" value="UniProtKB-EC"/>
</dbReference>
<reference evidence="6" key="2">
    <citation type="submission" date="2011-02" db="EMBL/GenBank/DDBJ databases">
        <authorList>
            <person name="MacLean D."/>
        </authorList>
    </citation>
    <scope>NUCLEOTIDE SEQUENCE</scope>
</reference>
<dbReference type="GO" id="GO:0005739">
    <property type="term" value="C:mitochondrion"/>
    <property type="evidence" value="ECO:0007669"/>
    <property type="project" value="TreeGrafter"/>
</dbReference>
<dbReference type="InterPro" id="IPR016161">
    <property type="entry name" value="Ald_DH/histidinol_DH"/>
</dbReference>
<reference evidence="6" key="1">
    <citation type="journal article" date="2011" name="PLoS Biol.">
        <title>Gene gain and loss during evolution of obligate parasitism in the white rust pathogen of Arabidopsis thaliana.</title>
        <authorList>
            <person name="Kemen E."/>
            <person name="Gardiner A."/>
            <person name="Schultz-Larsen T."/>
            <person name="Kemen A.C."/>
            <person name="Balmuth A.L."/>
            <person name="Robert-Seilaniantz A."/>
            <person name="Bailey K."/>
            <person name="Holub E."/>
            <person name="Studholme D.J."/>
            <person name="Maclean D."/>
            <person name="Jones J.D."/>
        </authorList>
    </citation>
    <scope>NUCLEOTIDE SEQUENCE</scope>
</reference>
<organism evidence="6">
    <name type="scientific">Albugo laibachii Nc14</name>
    <dbReference type="NCBI Taxonomy" id="890382"/>
    <lineage>
        <taxon>Eukaryota</taxon>
        <taxon>Sar</taxon>
        <taxon>Stramenopiles</taxon>
        <taxon>Oomycota</taxon>
        <taxon>Peronosporomycetes</taxon>
        <taxon>Albuginales</taxon>
        <taxon>Albuginaceae</taxon>
        <taxon>Albugo</taxon>
    </lineage>
</organism>
<evidence type="ECO:0000259" key="5">
    <source>
        <dbReference type="Pfam" id="PF00171"/>
    </source>
</evidence>
<dbReference type="AlphaFoldDB" id="F0W1D3"/>
<dbReference type="Pfam" id="PF00171">
    <property type="entry name" value="Aldedh"/>
    <property type="match status" value="1"/>
</dbReference>
<dbReference type="PROSITE" id="PS00070">
    <property type="entry name" value="ALDEHYDE_DEHYDR_CYS"/>
    <property type="match status" value="1"/>
</dbReference>
<evidence type="ECO:0000256" key="4">
    <source>
        <dbReference type="ARBA" id="ARBA00023027"/>
    </source>
</evidence>
<dbReference type="FunFam" id="3.40.605.10:FF:000003">
    <property type="entry name" value="Methylmalonate-semialdehyde dehydrogenase [acylating]"/>
    <property type="match status" value="1"/>
</dbReference>
<dbReference type="InterPro" id="IPR016163">
    <property type="entry name" value="Ald_DH_C"/>
</dbReference>
<dbReference type="InterPro" id="IPR016162">
    <property type="entry name" value="Ald_DH_N"/>
</dbReference>
<dbReference type="GO" id="GO:0006574">
    <property type="term" value="P:L-valine catabolic process"/>
    <property type="evidence" value="ECO:0007669"/>
    <property type="project" value="TreeGrafter"/>
</dbReference>
<protein>
    <recommendedName>
        <fullName evidence="2">methylmalonate-semialdehyde dehydrogenase (CoA acylating)</fullName>
        <ecNumber evidence="2">1.2.1.27</ecNumber>
    </recommendedName>
</protein>
<feature type="domain" description="Aldehyde dehydrogenase" evidence="5">
    <location>
        <begin position="35"/>
        <end position="499"/>
    </location>
</feature>
<name>F0W1D3_9STRA</name>
<dbReference type="EC" id="1.2.1.27" evidence="2"/>
<dbReference type="NCBIfam" id="TIGR01722">
    <property type="entry name" value="MMSDH"/>
    <property type="match status" value="1"/>
</dbReference>
<dbReference type="InterPro" id="IPR016160">
    <property type="entry name" value="Ald_DH_CS_CYS"/>
</dbReference>
<dbReference type="Gene3D" id="3.40.309.10">
    <property type="entry name" value="Aldehyde Dehydrogenase, Chain A, domain 2"/>
    <property type="match status" value="1"/>
</dbReference>
<dbReference type="EMBL" id="FR824051">
    <property type="protein sequence ID" value="CCA14861.1"/>
    <property type="molecule type" value="Genomic_DNA"/>
</dbReference>
<dbReference type="FunFam" id="3.40.309.10:FF:000002">
    <property type="entry name" value="Methylmalonate-semialdehyde dehydrogenase (Acylating)"/>
    <property type="match status" value="1"/>
</dbReference>
<proteinExistence type="inferred from homology"/>
<accession>F0W1D3</accession>
<evidence type="ECO:0000256" key="1">
    <source>
        <dbReference type="ARBA" id="ARBA00009986"/>
    </source>
</evidence>
<comment type="similarity">
    <text evidence="1">Belongs to the aldehyde dehydrogenase family.</text>
</comment>
<dbReference type="PANTHER" id="PTHR43866:SF3">
    <property type="entry name" value="METHYLMALONATE-SEMIALDEHYDE DEHYDROGENASE [ACYLATING], MITOCHONDRIAL"/>
    <property type="match status" value="1"/>
</dbReference>
<dbReference type="Gene3D" id="3.40.605.10">
    <property type="entry name" value="Aldehyde Dehydrogenase, Chain A, domain 1"/>
    <property type="match status" value="1"/>
</dbReference>
<keyword evidence="3" id="KW-0560">Oxidoreductase</keyword>
<keyword evidence="4" id="KW-0520">NAD</keyword>
<dbReference type="PANTHER" id="PTHR43866">
    <property type="entry name" value="MALONATE-SEMIALDEHYDE DEHYDROGENASE"/>
    <property type="match status" value="1"/>
</dbReference>
<gene>
    <name evidence="6" type="ORF">ALNC14_010040</name>
</gene>
<dbReference type="CDD" id="cd07085">
    <property type="entry name" value="ALDH_F6_MMSDH"/>
    <property type="match status" value="1"/>
</dbReference>
<dbReference type="SUPFAM" id="SSF53720">
    <property type="entry name" value="ALDH-like"/>
    <property type="match status" value="1"/>
</dbReference>
<sequence length="520" mass="56113">MQSASLHAISLRSAARIQTLSYSTKRVPLFINGAFIQSKSQHWIDLRNPATNQVICRVPEATKDEMQTAVCAAQNAFIGWKKVGIQHRQRIMFKLQQLVRDHMDELAESITTEQGKTLLDAKGDITRGLEVIEHACGAANLMMGETLENLANGLDTYSYRQPLGVCAGICPFNFPAMIPLWMLPLGIVSGNTFVLKPSEKDPGATMILARLAKEAGLPNGVLNIIHGSRDPVNFICDAPEIKAISFVGGNEAGEYIHARGSANGKRVQANLGAKNHAVILPDCDKAHAINSVIGAAFGAAGQRCMAISVAIFVGNTDSWVEEIVSHAKNLKVDGGAEIGAEIGPLISQAAKANVETLIQAAINEGADCVLDGRHIRVEKYPHGNFIGPTVLKNVSVHNVAYTKEIFGPVLVCMSVDSVEEAIELINQNPYGNGCAIFTSSGSSARQFQHEIDVGQVGINVPIPVPLPMFSFTGSKASIRGDINFYGKSGVHFYTQTKTIISQWDFRQKTINSTSMPILEK</sequence>
<evidence type="ECO:0000256" key="2">
    <source>
        <dbReference type="ARBA" id="ARBA00013048"/>
    </source>
</evidence>
<evidence type="ECO:0000313" key="6">
    <source>
        <dbReference type="EMBL" id="CCA14861.1"/>
    </source>
</evidence>
<dbReference type="GO" id="GO:0006210">
    <property type="term" value="P:thymine catabolic process"/>
    <property type="evidence" value="ECO:0007669"/>
    <property type="project" value="TreeGrafter"/>
</dbReference>
<dbReference type="HOGENOM" id="CLU_005391_1_10_1"/>
<evidence type="ECO:0000256" key="3">
    <source>
        <dbReference type="ARBA" id="ARBA00023002"/>
    </source>
</evidence>
<dbReference type="InterPro" id="IPR015590">
    <property type="entry name" value="Aldehyde_DH_dom"/>
</dbReference>
<dbReference type="InterPro" id="IPR010061">
    <property type="entry name" value="MeMal-semiAld_DH"/>
</dbReference>